<dbReference type="Gene3D" id="3.40.50.300">
    <property type="entry name" value="P-loop containing nucleotide triphosphate hydrolases"/>
    <property type="match status" value="2"/>
</dbReference>
<evidence type="ECO:0000256" key="3">
    <source>
        <dbReference type="ARBA" id="ARBA00022553"/>
    </source>
</evidence>
<dbReference type="InterPro" id="IPR017871">
    <property type="entry name" value="ABC_transporter-like_CS"/>
</dbReference>
<evidence type="ECO:0000259" key="14">
    <source>
        <dbReference type="PROSITE" id="PS50893"/>
    </source>
</evidence>
<evidence type="ECO:0000256" key="4">
    <source>
        <dbReference type="ARBA" id="ARBA00022692"/>
    </source>
</evidence>
<feature type="domain" description="ABC transporter" evidence="14">
    <location>
        <begin position="1627"/>
        <end position="1859"/>
    </location>
</feature>
<dbReference type="InterPro" id="IPR013525">
    <property type="entry name" value="ABC2_TM"/>
</dbReference>
<proteinExistence type="predicted"/>
<dbReference type="SMART" id="SM00382">
    <property type="entry name" value="AAA"/>
    <property type="match status" value="2"/>
</dbReference>
<feature type="transmembrane region" description="Helical" evidence="13">
    <location>
        <begin position="1485"/>
        <end position="1507"/>
    </location>
</feature>
<comment type="subcellular location">
    <subcellularLocation>
        <location evidence="1">Membrane</location>
        <topology evidence="1">Multi-pass membrane protein</topology>
    </subcellularLocation>
</comment>
<evidence type="ECO:0000256" key="5">
    <source>
        <dbReference type="ARBA" id="ARBA00022741"/>
    </source>
</evidence>
<dbReference type="InterPro" id="IPR026082">
    <property type="entry name" value="ABCA"/>
</dbReference>
<keyword evidence="7" id="KW-1278">Translocase</keyword>
<dbReference type="InterPro" id="IPR003439">
    <property type="entry name" value="ABC_transporter-like_ATP-bd"/>
</dbReference>
<feature type="transmembrane region" description="Helical" evidence="13">
    <location>
        <begin position="599"/>
        <end position="623"/>
    </location>
</feature>
<dbReference type="GO" id="GO:0140326">
    <property type="term" value="F:ATPase-coupled intramembrane lipid transporter activity"/>
    <property type="evidence" value="ECO:0007669"/>
    <property type="project" value="UniProtKB-EC"/>
</dbReference>
<keyword evidence="11" id="KW-0325">Glycoprotein</keyword>
<keyword evidence="9 13" id="KW-0472">Membrane</keyword>
<dbReference type="PANTHER" id="PTHR19229">
    <property type="entry name" value="ATP-BINDING CASSETTE TRANSPORTER SUBFAMILY A ABCA"/>
    <property type="match status" value="1"/>
</dbReference>
<dbReference type="GO" id="GO:0005548">
    <property type="term" value="F:phospholipid transporter activity"/>
    <property type="evidence" value="ECO:0007669"/>
    <property type="project" value="UniProtKB-ARBA"/>
</dbReference>
<accession>A0A7N9B083</accession>
<dbReference type="PANTHER" id="PTHR19229:SF34">
    <property type="entry name" value="PHOSPHOLIPID-TRANSPORTING ATPASE ABCA1"/>
    <property type="match status" value="1"/>
</dbReference>
<keyword evidence="5" id="KW-0547">Nucleotide-binding</keyword>
<keyword evidence="3" id="KW-0597">Phosphoprotein</keyword>
<dbReference type="GeneTree" id="ENSGT00940000154658"/>
<feature type="transmembrane region" description="Helical" evidence="13">
    <location>
        <begin position="542"/>
        <end position="562"/>
    </location>
</feature>
<dbReference type="Pfam" id="PF00005">
    <property type="entry name" value="ABC_tran"/>
    <property type="match status" value="2"/>
</dbReference>
<dbReference type="Pfam" id="PF12698">
    <property type="entry name" value="ABC2_membrane_3"/>
    <property type="match status" value="2"/>
</dbReference>
<feature type="transmembrane region" description="Helical" evidence="13">
    <location>
        <begin position="466"/>
        <end position="486"/>
    </location>
</feature>
<evidence type="ECO:0000256" key="2">
    <source>
        <dbReference type="ARBA" id="ARBA00012189"/>
    </source>
</evidence>
<dbReference type="Proteomes" id="UP000261640">
    <property type="component" value="Unplaced"/>
</dbReference>
<dbReference type="EC" id="7.6.2.1" evidence="2"/>
<dbReference type="FunFam" id="3.40.50.300:FF:000232">
    <property type="entry name" value="ATP-binding cassette, sub-family A (ABC1), member 1"/>
    <property type="match status" value="1"/>
</dbReference>
<protein>
    <recommendedName>
        <fullName evidence="2">P-type phospholipid transporter</fullName>
        <ecNumber evidence="2">7.6.2.1</ecNumber>
    </recommendedName>
</protein>
<evidence type="ECO:0000256" key="8">
    <source>
        <dbReference type="ARBA" id="ARBA00022989"/>
    </source>
</evidence>
<dbReference type="CDD" id="cd03263">
    <property type="entry name" value="ABC_subfamily_A"/>
    <property type="match status" value="2"/>
</dbReference>
<keyword evidence="16" id="KW-1185">Reference proteome</keyword>
<dbReference type="GO" id="GO:0140359">
    <property type="term" value="F:ABC-type transporter activity"/>
    <property type="evidence" value="ECO:0007669"/>
    <property type="project" value="InterPro"/>
</dbReference>
<dbReference type="SUPFAM" id="SSF52540">
    <property type="entry name" value="P-loop containing nucleoside triphosphate hydrolases"/>
    <property type="match status" value="2"/>
</dbReference>
<dbReference type="GO" id="GO:0005524">
    <property type="term" value="F:ATP binding"/>
    <property type="evidence" value="ECO:0007669"/>
    <property type="project" value="UniProtKB-KW"/>
</dbReference>
<dbReference type="InterPro" id="IPR056264">
    <property type="entry name" value="R2_ABCA1-4-like"/>
</dbReference>
<feature type="transmembrane region" description="Helical" evidence="13">
    <location>
        <begin position="1374"/>
        <end position="1396"/>
    </location>
</feature>
<evidence type="ECO:0000256" key="1">
    <source>
        <dbReference type="ARBA" id="ARBA00004141"/>
    </source>
</evidence>
<evidence type="ECO:0000313" key="15">
    <source>
        <dbReference type="Ensembl" id="ENSMAMP00000061663.1"/>
    </source>
</evidence>
<feature type="transmembrane region" description="Helical" evidence="13">
    <location>
        <begin position="1110"/>
        <end position="1131"/>
    </location>
</feature>
<dbReference type="GO" id="GO:0016887">
    <property type="term" value="F:ATP hydrolysis activity"/>
    <property type="evidence" value="ECO:0007669"/>
    <property type="project" value="InterPro"/>
</dbReference>
<feature type="domain" description="ABC transporter" evidence="14">
    <location>
        <begin position="721"/>
        <end position="952"/>
    </location>
</feature>
<dbReference type="PROSITE" id="PS00211">
    <property type="entry name" value="ABC_TRANSPORTER_1"/>
    <property type="match status" value="1"/>
</dbReference>
<feature type="transmembrane region" description="Helical" evidence="13">
    <location>
        <begin position="506"/>
        <end position="530"/>
    </location>
</feature>
<feature type="transmembrane region" description="Helical" evidence="13">
    <location>
        <begin position="1572"/>
        <end position="1594"/>
    </location>
</feature>
<evidence type="ECO:0000313" key="16">
    <source>
        <dbReference type="Proteomes" id="UP000261640"/>
    </source>
</evidence>
<evidence type="ECO:0000256" key="10">
    <source>
        <dbReference type="ARBA" id="ARBA00023157"/>
    </source>
</evidence>
<feature type="transmembrane region" description="Helical" evidence="13">
    <location>
        <begin position="569"/>
        <end position="587"/>
    </location>
</feature>
<sequence length="1977" mass="222145">MAVFTQLGLLLWKNFTYRRRQTIQLLIEIVWPLFIFFILISVRIHYPPYEQHECHFPNKAMPSAGTLPWVQGIICNANNPCFRNPTPGESPGVVGNFNDSIWKDMRKEIQYLMANATGSPNQMYQAVSRIVCGHPEGGGLKIKSLNWYEDNNYKALFGNHGNDSDNEPLSTYDNSSSKSPFCNNMMRSLESSPISRMIWRALKPLLVGKILYTPDTPATQRIIHEVNKTFQELGVLRDLGGMWDEVRPKIWNFMESSKPSFLQTLLQNNASAAFLNAQLSDTEWRVSDVSNFLSKASEDQRPAGVTYTWRDVFNETDQAIQSISRFMECVNLDKLEPVANEERLVNKSMGLLDNQRFWAGIVFPDIAHTNSTDLPLNVNYKIRMDIDNVERTNKIKDGYWDPGPRADPFEDLRYIWGGFSYLQDVIEQGIIRAITGTKERTGIYIQQMPYPCYVDDIFLRVMSRSMPLFMTLAWMYSVAIIIKGVVYEKEARLKETMRIMGLNNGILWLSWFISSLIPLLISAGLLVMLLKMGNLLPYSDSGVVFLFLGSFGVVTIMQCFLISTLFSRANLAAACGGIIYFTLYLPYVLCVAWQDYVGFGAKVVVSLLSPVAFGFGCEYFALFEEQGVGIQWSNLLASPLEEDSYNLTTSICLMLFDAVLYGIMTWYIEAVFPGQYGIPRSWYFPFTKTYWCGEKENKNISTPLSKAVCIEEEPSHIEPGVYIENLVKVYSHGNKLAVDGLSLRFYEGQITSFLGHNGAGKTTTMSILTGLFPPTSGTAYILGKDIRTELSTIRQNLGVCPQHNVLFSMLTVEEHIWFYACLKGLPEEKVKAEMEQIVNDVGLPHKRKSRTSTLSGGMQRKLSVALAFVGGSKVVILDEPTAGVDPYARRGIWDLLLKYRQGRTILLSTHHMDEADILGDRIAIISHGKLCCVGSSLFLKTHLGTGYYLTLVKRDYDLTLQSCRNSANVSLISNVIFKHVPEARLVEDLGHELTYVLPYQSAKDGAFVELFHELDDRLTDLGISSYGISDTTLEEIFLKVAENSGVDSVELSVCSCVSRFLCTESRETDWLSGTDGKGSYQVKGWSLKRQQFVALLWKRFLYARRSRKGFFAQIVLPAVFVCIALVFSLIVPPFGKYPSLAMDPSMYGEQYTFISNDLPEDPHINKLLGALTEKPGFGTRLEDEWSVPQVSQSVKDMFDKSNWTMENPSPLCECSCEKRKRMLPECPAGAGGLPPPQVNTLQNLTGRNISDYLVKTYAQIIGKSLKNKIWVNEFRYGGFSLGARSSQFLSQRDEIDDAIVQLKRRFHLERIWFNNKGWHSIGSFLNVMNNGILRASLPAGKDPSKFGITAHNHPLNLTKEQLSQVALMTTSVDVLVSICVIFAMSFVPASFVVFLIQERVNKAKHMQFISGVQPFLYWLANFVWDMCNYIVPATLVIIIFVCFQQEAYVSSTNLPVLALLLLLYGWSITPLMYPASFFFKIPSTAYVVLTSVNILIGINGSVSTFVLELFGSNEIGGINDILKNVFLIFPHFCLGRGLIDMVKNQAMADALERFGENRFRSPLAWDMVGKNLFAMAIEGVVFFCITILIQYHFWFKPSSSCPIGEEDEDVARERQRILSGGGHSDILELRQLTKIYKRKQKPAVDRLCVGIPPGECFGLLGVNGAGKTSTFKMLTGDSVVTSGEAYLAGKSVTTEIDEVHQNMGYCPQFDAINDLLTGREHLEFYAILRGVPEKEVCEVAEWGIRKLGLVKYVDKAAGSYSGGNMRKLSTAIALIGGPPVVFLDEPTTGMDPKARRALWNAILSIIKEGRSVVLTSHSMEECEALCTRMAIMVNGRFRCLGSVQHLKNRFGDGYTIILRVAGPDPDLRPVMEFIERELPGSTLKEKHRNMLQYQLPTSLTSLARIFSLLSKNKEALSIEDYSVSQTTLDQVFVNFAKDQSDEDHLKDVHLSKRDAVVVDISQLNSFLTDSKTRESCV</sequence>
<feature type="transmembrane region" description="Helical" evidence="13">
    <location>
        <begin position="1416"/>
        <end position="1442"/>
    </location>
</feature>
<keyword evidence="10" id="KW-1015">Disulfide bond</keyword>
<evidence type="ECO:0000256" key="11">
    <source>
        <dbReference type="ARBA" id="ARBA00023180"/>
    </source>
</evidence>
<comment type="catalytic activity">
    <reaction evidence="12">
        <text>ATP + H2O + phospholipidSide 1 = ADP + phosphate + phospholipidSide 2.</text>
        <dbReference type="EC" id="7.6.2.1"/>
    </reaction>
</comment>
<organism evidence="15 16">
    <name type="scientific">Mastacembelus armatus</name>
    <name type="common">zig-zag eel</name>
    <dbReference type="NCBI Taxonomy" id="205130"/>
    <lineage>
        <taxon>Eukaryota</taxon>
        <taxon>Metazoa</taxon>
        <taxon>Chordata</taxon>
        <taxon>Craniata</taxon>
        <taxon>Vertebrata</taxon>
        <taxon>Euteleostomi</taxon>
        <taxon>Actinopterygii</taxon>
        <taxon>Neopterygii</taxon>
        <taxon>Teleostei</taxon>
        <taxon>Neoteleostei</taxon>
        <taxon>Acanthomorphata</taxon>
        <taxon>Anabantaria</taxon>
        <taxon>Synbranchiformes</taxon>
        <taxon>Mastacembelidae</taxon>
        <taxon>Mastacembelus</taxon>
    </lineage>
</organism>
<evidence type="ECO:0000256" key="7">
    <source>
        <dbReference type="ARBA" id="ARBA00022967"/>
    </source>
</evidence>
<dbReference type="GO" id="GO:0016020">
    <property type="term" value="C:membrane"/>
    <property type="evidence" value="ECO:0007669"/>
    <property type="project" value="UniProtKB-SubCell"/>
</dbReference>
<reference evidence="15" key="1">
    <citation type="submission" date="2025-08" db="UniProtKB">
        <authorList>
            <consortium name="Ensembl"/>
        </authorList>
    </citation>
    <scope>IDENTIFICATION</scope>
</reference>
<dbReference type="InterPro" id="IPR003593">
    <property type="entry name" value="AAA+_ATPase"/>
</dbReference>
<name>A0A7N9B083_9TELE</name>
<dbReference type="FunFam" id="3.40.50.300:FF:000264">
    <property type="entry name" value="ATP-binding cassette, sub-family A (ABC1), member 1"/>
    <property type="match status" value="1"/>
</dbReference>
<reference evidence="15" key="2">
    <citation type="submission" date="2025-09" db="UniProtKB">
        <authorList>
            <consortium name="Ensembl"/>
        </authorList>
    </citation>
    <scope>IDENTIFICATION</scope>
</reference>
<keyword evidence="6" id="KW-0067">ATP-binding</keyword>
<dbReference type="InterPro" id="IPR027417">
    <property type="entry name" value="P-loop_NTPase"/>
</dbReference>
<evidence type="ECO:0000256" key="9">
    <source>
        <dbReference type="ARBA" id="ARBA00023136"/>
    </source>
</evidence>
<dbReference type="Pfam" id="PF23321">
    <property type="entry name" value="R1_ABCA1"/>
    <property type="match status" value="1"/>
</dbReference>
<feature type="transmembrane region" description="Helical" evidence="13">
    <location>
        <begin position="1454"/>
        <end position="1473"/>
    </location>
</feature>
<feature type="transmembrane region" description="Helical" evidence="13">
    <location>
        <begin position="25"/>
        <end position="46"/>
    </location>
</feature>
<keyword evidence="8 13" id="KW-1133">Transmembrane helix</keyword>
<dbReference type="PROSITE" id="PS50893">
    <property type="entry name" value="ABC_TRANSPORTER_2"/>
    <property type="match status" value="2"/>
</dbReference>
<keyword evidence="4 13" id="KW-0812">Transmembrane</keyword>
<evidence type="ECO:0000256" key="13">
    <source>
        <dbReference type="SAM" id="Phobius"/>
    </source>
</evidence>
<feature type="transmembrane region" description="Helical" evidence="13">
    <location>
        <begin position="644"/>
        <end position="668"/>
    </location>
</feature>
<evidence type="ECO:0000256" key="12">
    <source>
        <dbReference type="ARBA" id="ARBA00034036"/>
    </source>
</evidence>
<evidence type="ECO:0000256" key="6">
    <source>
        <dbReference type="ARBA" id="ARBA00022840"/>
    </source>
</evidence>
<dbReference type="Ensembl" id="ENSMAMT00000069381.1">
    <property type="protein sequence ID" value="ENSMAMP00000061663.1"/>
    <property type="gene ID" value="ENSMAMG00000015741.2"/>
</dbReference>